<dbReference type="AlphaFoldDB" id="A0A8C0WNS3"/>
<protein>
    <submittedName>
        <fullName evidence="2">Uncharacterized protein</fullName>
    </submittedName>
</protein>
<dbReference type="PANTHER" id="PTHR13582">
    <property type="entry name" value="M-PHASE PHOSPHOPROTEIN 6"/>
    <property type="match status" value="1"/>
</dbReference>
<accession>A0A8C0WNS3</accession>
<proteinExistence type="predicted"/>
<name>A0A8C0WNS3_CASCN</name>
<dbReference type="GO" id="GO:0000460">
    <property type="term" value="P:maturation of 5.8S rRNA"/>
    <property type="evidence" value="ECO:0007669"/>
    <property type="project" value="TreeGrafter"/>
</dbReference>
<evidence type="ECO:0000313" key="2">
    <source>
        <dbReference type="Ensembl" id="ENSCCNP00000013198.1"/>
    </source>
</evidence>
<dbReference type="InterPro" id="IPR019324">
    <property type="entry name" value="MPP6"/>
</dbReference>
<dbReference type="PANTHER" id="PTHR13582:SF0">
    <property type="entry name" value="M-PHASE PHOSPHOPROTEIN 6"/>
    <property type="match status" value="1"/>
</dbReference>
<sequence length="131" mass="15326">MKIAEKKHLEEEERVISAEYWCLGKRKRVSQRKSMACVTRSSSLWKDVIQRFNPEVEKLILHTDAKNKAKGKDETLQLGVSDEEMARRYETLIETIRKRFAKNQDYTNHAENENGNIKPTKAKKANLKPHD</sequence>
<dbReference type="Ensembl" id="ENSCCNT00000017345.1">
    <property type="protein sequence ID" value="ENSCCNP00000013198.1"/>
    <property type="gene ID" value="ENSCCNG00000013729.1"/>
</dbReference>
<feature type="compositionally biased region" description="Basic residues" evidence="1">
    <location>
        <begin position="120"/>
        <end position="131"/>
    </location>
</feature>
<evidence type="ECO:0000256" key="1">
    <source>
        <dbReference type="SAM" id="MobiDB-lite"/>
    </source>
</evidence>
<feature type="region of interest" description="Disordered" evidence="1">
    <location>
        <begin position="103"/>
        <end position="131"/>
    </location>
</feature>
<dbReference type="Pfam" id="PF10175">
    <property type="entry name" value="MPP6"/>
    <property type="match status" value="1"/>
</dbReference>
<organism evidence="2">
    <name type="scientific">Castor canadensis</name>
    <name type="common">American beaver</name>
    <dbReference type="NCBI Taxonomy" id="51338"/>
    <lineage>
        <taxon>Eukaryota</taxon>
        <taxon>Metazoa</taxon>
        <taxon>Chordata</taxon>
        <taxon>Craniata</taxon>
        <taxon>Vertebrata</taxon>
        <taxon>Euteleostomi</taxon>
        <taxon>Mammalia</taxon>
        <taxon>Eutheria</taxon>
        <taxon>Euarchontoglires</taxon>
        <taxon>Glires</taxon>
        <taxon>Rodentia</taxon>
        <taxon>Castorimorpha</taxon>
        <taxon>Castoridae</taxon>
        <taxon>Castor</taxon>
    </lineage>
</organism>
<feature type="compositionally biased region" description="Polar residues" evidence="1">
    <location>
        <begin position="104"/>
        <end position="117"/>
    </location>
</feature>
<reference evidence="2" key="1">
    <citation type="submission" date="2023-09" db="UniProtKB">
        <authorList>
            <consortium name="Ensembl"/>
        </authorList>
    </citation>
    <scope>IDENTIFICATION</scope>
</reference>